<gene>
    <name evidence="5" type="ORF">FRC98_16875</name>
</gene>
<dbReference type="RefSeq" id="WP_146982607.1">
    <property type="nucleotide sequence ID" value="NZ_VOSM01000010.1"/>
</dbReference>
<dbReference type="InterPro" id="IPR039377">
    <property type="entry name" value="Mn_catalase_dom"/>
</dbReference>
<dbReference type="CDD" id="cd01051">
    <property type="entry name" value="Mn_catalase"/>
    <property type="match status" value="1"/>
</dbReference>
<dbReference type="GO" id="GO:0046872">
    <property type="term" value="F:metal ion binding"/>
    <property type="evidence" value="ECO:0007669"/>
    <property type="project" value="UniProtKB-KW"/>
</dbReference>
<dbReference type="EMBL" id="VOSM01000010">
    <property type="protein sequence ID" value="TXD35144.1"/>
    <property type="molecule type" value="Genomic_DNA"/>
</dbReference>
<accession>A0A5C6X4D8</accession>
<feature type="compositionally biased region" description="Basic and acidic residues" evidence="4">
    <location>
        <begin position="277"/>
        <end position="299"/>
    </location>
</feature>
<dbReference type="AlphaFoldDB" id="A0A5C6X4D8"/>
<keyword evidence="2" id="KW-0479">Metal-binding</keyword>
<feature type="binding site" evidence="3">
    <location>
        <position position="231"/>
    </location>
    <ligand>
        <name>Ca(2+)</name>
        <dbReference type="ChEBI" id="CHEBI:29108"/>
    </ligand>
</feature>
<dbReference type="Pfam" id="PF05067">
    <property type="entry name" value="Mn_catalase"/>
    <property type="match status" value="1"/>
</dbReference>
<organism evidence="5 6">
    <name type="scientific">Lujinxingia vulgaris</name>
    <dbReference type="NCBI Taxonomy" id="2600176"/>
    <lineage>
        <taxon>Bacteria</taxon>
        <taxon>Deltaproteobacteria</taxon>
        <taxon>Bradymonadales</taxon>
        <taxon>Lujinxingiaceae</taxon>
        <taxon>Lujinxingia</taxon>
    </lineage>
</organism>
<feature type="binding site" evidence="3">
    <location>
        <position position="227"/>
    </location>
    <ligand>
        <name>Ca(2+)</name>
        <dbReference type="ChEBI" id="CHEBI:29108"/>
    </ligand>
</feature>
<feature type="binding site" evidence="3">
    <location>
        <position position="62"/>
    </location>
    <ligand>
        <name>Ca(2+)</name>
        <dbReference type="ChEBI" id="CHEBI:29108"/>
    </ligand>
</feature>
<keyword evidence="2" id="KW-0464">Manganese</keyword>
<dbReference type="OrthoDB" id="8334870at2"/>
<comment type="cofactor">
    <cofactor evidence="3">
        <name>Ca(2+)</name>
        <dbReference type="ChEBI" id="CHEBI:29108"/>
    </cofactor>
    <text evidence="3">Binds 1 Ca(2+) ion per subunit.</text>
</comment>
<feature type="binding site" evidence="2">
    <location>
        <position position="195"/>
    </location>
    <ligand>
        <name>Mn(2+)</name>
        <dbReference type="ChEBI" id="CHEBI:29035"/>
        <label>1</label>
    </ligand>
</feature>
<comment type="caution">
    <text evidence="5">The sequence shown here is derived from an EMBL/GenBank/DDBJ whole genome shotgun (WGS) entry which is preliminary data.</text>
</comment>
<dbReference type="InterPro" id="IPR007760">
    <property type="entry name" value="Mn_catalase"/>
</dbReference>
<evidence type="ECO:0000313" key="5">
    <source>
        <dbReference type="EMBL" id="TXD35144.1"/>
    </source>
</evidence>
<keyword evidence="6" id="KW-1185">Reference proteome</keyword>
<feature type="binding site" evidence="2">
    <location>
        <position position="35"/>
    </location>
    <ligand>
        <name>Mn(2+)</name>
        <dbReference type="ChEBI" id="CHEBI:29035"/>
        <label>1</label>
    </ligand>
</feature>
<feature type="binding site" evidence="3">
    <location>
        <position position="229"/>
    </location>
    <ligand>
        <name>Ca(2+)</name>
        <dbReference type="ChEBI" id="CHEBI:29108"/>
    </ligand>
</feature>
<feature type="binding site" evidence="3">
    <location>
        <position position="58"/>
    </location>
    <ligand>
        <name>Ca(2+)</name>
        <dbReference type="ChEBI" id="CHEBI:29108"/>
    </ligand>
</feature>
<keyword evidence="3" id="KW-0106">Calcium</keyword>
<dbReference type="InterPro" id="IPR012347">
    <property type="entry name" value="Ferritin-like"/>
</dbReference>
<name>A0A5C6X4D8_9DELT</name>
<evidence type="ECO:0000256" key="4">
    <source>
        <dbReference type="SAM" id="MobiDB-lite"/>
    </source>
</evidence>
<proteinExistence type="inferred from homology"/>
<comment type="cofactor">
    <cofactor evidence="2">
        <name>Mn(2+)</name>
        <dbReference type="ChEBI" id="CHEBI:29035"/>
    </cofactor>
    <text evidence="2">Binds 2 manganese ions per subunit.</text>
</comment>
<feature type="binding site" evidence="2">
    <location>
        <position position="70"/>
    </location>
    <ligand>
        <name>Mn(2+)</name>
        <dbReference type="ChEBI" id="CHEBI:29035"/>
        <label>1</label>
    </ligand>
</feature>
<feature type="region of interest" description="Disordered" evidence="4">
    <location>
        <begin position="264"/>
        <end position="334"/>
    </location>
</feature>
<sequence>MFTHVKDLQFDVRVERPDPRFASILLEQFGGANGELKAAMQYFVQAFGCRRPFPEKYDMLMDIATEELSHLEMVGALITMLLDGINGELKDAANAVEWMTVMGGGKAQKEQFIHEAIMDPQFLVLSGGGPRLTDSQGNPWSGTYVNANGDPTVDLRSNIAAESRAKIVYEYLMQFTDDSDVKETLGFLMTREVAHMNMFRAALSEIEENFPPGVLKGDPRFTHKYYNMSNGTEVRGSWNQGQGPWESGEEWEYIENPVQQVMETKGQKKGTMNGSAKDVKKVEKENKALSKMKSQEIKKSMPKKGQAWSEYSQEKSSAKSKKGGGPSPSSSRMK</sequence>
<dbReference type="Gene3D" id="1.20.1260.10">
    <property type="match status" value="1"/>
</dbReference>
<evidence type="ECO:0000313" key="6">
    <source>
        <dbReference type="Proteomes" id="UP000321412"/>
    </source>
</evidence>
<dbReference type="SUPFAM" id="SSF47240">
    <property type="entry name" value="Ferritin-like"/>
    <property type="match status" value="1"/>
</dbReference>
<evidence type="ECO:0000256" key="1">
    <source>
        <dbReference type="ARBA" id="ARBA00007644"/>
    </source>
</evidence>
<feature type="binding site" evidence="2">
    <location>
        <position position="67"/>
    </location>
    <ligand>
        <name>Mn(2+)</name>
        <dbReference type="ChEBI" id="CHEBI:29035"/>
        <label>1</label>
    </ligand>
</feature>
<reference evidence="5 6" key="1">
    <citation type="submission" date="2019-08" db="EMBL/GenBank/DDBJ databases">
        <title>Bradymonadales sp. TMQ4.</title>
        <authorList>
            <person name="Liang Q."/>
        </authorList>
    </citation>
    <scope>NUCLEOTIDE SEQUENCE [LARGE SCALE GENOMIC DNA]</scope>
    <source>
        <strain evidence="5 6">TMQ4</strain>
    </source>
</reference>
<evidence type="ECO:0000256" key="2">
    <source>
        <dbReference type="PIRSR" id="PIRSR607760-1"/>
    </source>
</evidence>
<protein>
    <submittedName>
        <fullName evidence="5">Manganese catalase family protein</fullName>
    </submittedName>
</protein>
<dbReference type="InterPro" id="IPR009078">
    <property type="entry name" value="Ferritin-like_SF"/>
</dbReference>
<comment type="similarity">
    <text evidence="1">Belongs to the manganese catalase family.</text>
</comment>
<feature type="binding site" evidence="2">
    <location>
        <position position="162"/>
    </location>
    <ligand>
        <name>Mn(2+)</name>
        <dbReference type="ChEBI" id="CHEBI:29035"/>
        <label>1</label>
    </ligand>
</feature>
<dbReference type="Proteomes" id="UP000321412">
    <property type="component" value="Unassembled WGS sequence"/>
</dbReference>
<evidence type="ECO:0000256" key="3">
    <source>
        <dbReference type="PIRSR" id="PIRSR607760-2"/>
    </source>
</evidence>